<evidence type="ECO:0000313" key="5">
    <source>
        <dbReference type="Proteomes" id="UP000675920"/>
    </source>
</evidence>
<dbReference type="Pfam" id="PF21782">
    <property type="entry name" value="WHD_PKMT"/>
    <property type="match status" value="1"/>
</dbReference>
<dbReference type="Proteomes" id="UP000675920">
    <property type="component" value="Unplaced"/>
</dbReference>
<proteinExistence type="predicted"/>
<feature type="domain" description="Methyltransferase" evidence="3">
    <location>
        <begin position="49"/>
        <end position="146"/>
    </location>
</feature>
<evidence type="ECO:0000259" key="3">
    <source>
        <dbReference type="Pfam" id="PF13649"/>
    </source>
</evidence>
<dbReference type="InterPro" id="IPR048976">
    <property type="entry name" value="WHD_PKMT"/>
</dbReference>
<dbReference type="OrthoDB" id="101857at2"/>
<dbReference type="CDD" id="cd02440">
    <property type="entry name" value="AdoMet_MTases"/>
    <property type="match status" value="1"/>
</dbReference>
<dbReference type="RefSeq" id="WP_051378757.1">
    <property type="nucleotide sequence ID" value="NZ_AXWS01000014.1"/>
</dbReference>
<dbReference type="PANTHER" id="PTHR43667:SF2">
    <property type="entry name" value="FATTY ACID C-METHYL TRANSFERASE"/>
    <property type="match status" value="1"/>
</dbReference>
<feature type="domain" description="PKMT C-terminal winged helix" evidence="4">
    <location>
        <begin position="460"/>
        <end position="552"/>
    </location>
</feature>
<name>A0A8B6XA09_9BURK</name>
<keyword evidence="5" id="KW-1185">Reference proteome</keyword>
<dbReference type="GO" id="GO:0008168">
    <property type="term" value="F:methyltransferase activity"/>
    <property type="evidence" value="ECO:0007669"/>
    <property type="project" value="UniProtKB-KW"/>
</dbReference>
<dbReference type="PANTHER" id="PTHR43667">
    <property type="entry name" value="CYCLOPROPANE-FATTY-ACYL-PHOSPHOLIPID SYNTHASE"/>
    <property type="match status" value="1"/>
</dbReference>
<dbReference type="GO" id="GO:0032259">
    <property type="term" value="P:methylation"/>
    <property type="evidence" value="ECO:0007669"/>
    <property type="project" value="UniProtKB-KW"/>
</dbReference>
<dbReference type="AlphaFoldDB" id="A0A8B6XA09"/>
<feature type="domain" description="Methyltransferase regulatory" evidence="2">
    <location>
        <begin position="220"/>
        <end position="301"/>
    </location>
</feature>
<feature type="region of interest" description="Disordered" evidence="1">
    <location>
        <begin position="330"/>
        <end position="358"/>
    </location>
</feature>
<dbReference type="InterPro" id="IPR050723">
    <property type="entry name" value="CFA/CMAS"/>
</dbReference>
<dbReference type="Gene3D" id="3.40.50.150">
    <property type="entry name" value="Vaccinia Virus protein VP39"/>
    <property type="match status" value="1"/>
</dbReference>
<accession>A0A8B6XA09</accession>
<sequence length="558" mass="60254">MTTPPATDPNGYDDVPYRSQAFVQTHPDRLATLACVFGLNPPDVATCRVLELGCAAGGNLIPLAVALPGAQFVGVDLSQRQVEEGQAAIRKLGLTNVRIEHASIMDIDASWGEFDYLVCHGVFSWIPPEVQDKVLDLAARSLGPEGVAYISYNTFPGWHLRGSVRHLLGYTGDASRSPAERVAGARATLRLMLDAVPADGNAYGRQLRAELEQLDGSPDWYLFHEHLEPNNAPMWFHEFVERAGRHGLQYLAEADFQTMLPTGLPPETVAKLQETSADVVQFEQKLDFLRNRHFRQTLLCKADREVQRGLAPTAVAGMWIASAAQFEPAAPGADAGAATPASATPADAPRPPLDLRPGVPAAFALRQGERVTARGGSQNPLTKAALGLLAERWPLGWRFDELVAAAAERAGQWVPPALAGVHARLLTQELMQAFVGGLVELRAWQPPCAVAAPGRPLPVKPVASPWARHEAEGDELVTNLRHDVIKLVPFSRALLGLLDGTRDRADLVRALDARVADGSLALPQTPEPPADPQLRRAHVAAWVDDSLARLAGYSLLMG</sequence>
<reference evidence="6" key="1">
    <citation type="submission" date="2025-08" db="UniProtKB">
        <authorList>
            <consortium name="RefSeq"/>
        </authorList>
    </citation>
    <scope>IDENTIFICATION</scope>
</reference>
<dbReference type="InterPro" id="IPR018773">
    <property type="entry name" value="MeTrfase_reg_dom_prd"/>
</dbReference>
<dbReference type="InterPro" id="IPR041698">
    <property type="entry name" value="Methyltransf_25"/>
</dbReference>
<dbReference type="InterPro" id="IPR029063">
    <property type="entry name" value="SAM-dependent_MTases_sf"/>
</dbReference>
<keyword evidence="6" id="KW-0808">Transferase</keyword>
<dbReference type="SUPFAM" id="SSF53335">
    <property type="entry name" value="S-adenosyl-L-methionine-dependent methyltransferases"/>
    <property type="match status" value="1"/>
</dbReference>
<dbReference type="Pfam" id="PF10119">
    <property type="entry name" value="MethyTransf_Reg"/>
    <property type="match status" value="1"/>
</dbReference>
<feature type="compositionally biased region" description="Low complexity" evidence="1">
    <location>
        <begin position="330"/>
        <end position="347"/>
    </location>
</feature>
<keyword evidence="6" id="KW-0489">Methyltransferase</keyword>
<dbReference type="Pfam" id="PF13649">
    <property type="entry name" value="Methyltransf_25"/>
    <property type="match status" value="1"/>
</dbReference>
<organism evidence="5 6">
    <name type="scientific">Derxia gummosa DSM 723</name>
    <dbReference type="NCBI Taxonomy" id="1121388"/>
    <lineage>
        <taxon>Bacteria</taxon>
        <taxon>Pseudomonadati</taxon>
        <taxon>Pseudomonadota</taxon>
        <taxon>Betaproteobacteria</taxon>
        <taxon>Burkholderiales</taxon>
        <taxon>Alcaligenaceae</taxon>
        <taxon>Derxia</taxon>
    </lineage>
</organism>
<evidence type="ECO:0000313" key="6">
    <source>
        <dbReference type="RefSeq" id="WP_051378757.1"/>
    </source>
</evidence>
<evidence type="ECO:0000256" key="1">
    <source>
        <dbReference type="SAM" id="MobiDB-lite"/>
    </source>
</evidence>
<protein>
    <submittedName>
        <fullName evidence="6">Methyltransferase regulatory domain-containing protein</fullName>
    </submittedName>
</protein>
<evidence type="ECO:0000259" key="2">
    <source>
        <dbReference type="Pfam" id="PF10119"/>
    </source>
</evidence>
<evidence type="ECO:0000259" key="4">
    <source>
        <dbReference type="Pfam" id="PF21782"/>
    </source>
</evidence>